<comment type="caution">
    <text evidence="2">The sequence shown here is derived from an EMBL/GenBank/DDBJ whole genome shotgun (WGS) entry which is preliminary data.</text>
</comment>
<feature type="region of interest" description="Disordered" evidence="1">
    <location>
        <begin position="38"/>
        <end position="82"/>
    </location>
</feature>
<name>A0A9W9ZHS9_9CNID</name>
<evidence type="ECO:0000313" key="2">
    <source>
        <dbReference type="EMBL" id="KAJ7381214.1"/>
    </source>
</evidence>
<sequence length="109" mass="12453">MQKISSFSGSYLNIAELERKCRELKAVDSSSLSWRRNCSRKSTNQRKGDFNKSSLVDDILRRSKQQESEKNSSSKSRSKCTCPCQKLKESMEFGLSWNKMSSDDQAEAV</sequence>
<reference evidence="2" key="1">
    <citation type="submission" date="2023-01" db="EMBL/GenBank/DDBJ databases">
        <title>Genome assembly of the deep-sea coral Lophelia pertusa.</title>
        <authorList>
            <person name="Herrera S."/>
            <person name="Cordes E."/>
        </authorList>
    </citation>
    <scope>NUCLEOTIDE SEQUENCE</scope>
    <source>
        <strain evidence="2">USNM1676648</strain>
        <tissue evidence="2">Polyp</tissue>
    </source>
</reference>
<proteinExistence type="predicted"/>
<dbReference type="OrthoDB" id="6365484at2759"/>
<dbReference type="Proteomes" id="UP001163046">
    <property type="component" value="Unassembled WGS sequence"/>
</dbReference>
<protein>
    <submittedName>
        <fullName evidence="2">Uncharacterized protein</fullName>
    </submittedName>
</protein>
<gene>
    <name evidence="2" type="ORF">OS493_004815</name>
</gene>
<dbReference type="AlphaFoldDB" id="A0A9W9ZHS9"/>
<accession>A0A9W9ZHS9</accession>
<evidence type="ECO:0000256" key="1">
    <source>
        <dbReference type="SAM" id="MobiDB-lite"/>
    </source>
</evidence>
<keyword evidence="3" id="KW-1185">Reference proteome</keyword>
<feature type="compositionally biased region" description="Basic and acidic residues" evidence="1">
    <location>
        <begin position="58"/>
        <end position="72"/>
    </location>
</feature>
<organism evidence="2 3">
    <name type="scientific">Desmophyllum pertusum</name>
    <dbReference type="NCBI Taxonomy" id="174260"/>
    <lineage>
        <taxon>Eukaryota</taxon>
        <taxon>Metazoa</taxon>
        <taxon>Cnidaria</taxon>
        <taxon>Anthozoa</taxon>
        <taxon>Hexacorallia</taxon>
        <taxon>Scleractinia</taxon>
        <taxon>Caryophylliina</taxon>
        <taxon>Caryophylliidae</taxon>
        <taxon>Desmophyllum</taxon>
    </lineage>
</organism>
<evidence type="ECO:0000313" key="3">
    <source>
        <dbReference type="Proteomes" id="UP001163046"/>
    </source>
</evidence>
<dbReference type="EMBL" id="MU826351">
    <property type="protein sequence ID" value="KAJ7381214.1"/>
    <property type="molecule type" value="Genomic_DNA"/>
</dbReference>